<dbReference type="AlphaFoldDB" id="A0A482W398"/>
<keyword evidence="3" id="KW-1185">Reference proteome</keyword>
<reference evidence="2 3" key="1">
    <citation type="submission" date="2017-03" db="EMBL/GenBank/DDBJ databases">
        <title>Genome of the blue death feigning beetle - Asbolus verrucosus.</title>
        <authorList>
            <person name="Rider S.D."/>
        </authorList>
    </citation>
    <scope>NUCLEOTIDE SEQUENCE [LARGE SCALE GENOMIC DNA]</scope>
    <source>
        <strain evidence="2">Butters</strain>
        <tissue evidence="2">Head and leg muscle</tissue>
    </source>
</reference>
<evidence type="ECO:0000256" key="1">
    <source>
        <dbReference type="SAM" id="Phobius"/>
    </source>
</evidence>
<dbReference type="Proteomes" id="UP000292052">
    <property type="component" value="Unassembled WGS sequence"/>
</dbReference>
<sequence>MNIHKLLNPYTLLCFIDGFGVVLFLQPSFCLVPA</sequence>
<keyword evidence="1" id="KW-0812">Transmembrane</keyword>
<comment type="caution">
    <text evidence="2">The sequence shown here is derived from an EMBL/GenBank/DDBJ whole genome shotgun (WGS) entry which is preliminary data.</text>
</comment>
<keyword evidence="1" id="KW-0472">Membrane</keyword>
<gene>
    <name evidence="2" type="ORF">BDFB_012941</name>
</gene>
<dbReference type="EMBL" id="QDEB01037009">
    <property type="protein sequence ID" value="RZC39147.1"/>
    <property type="molecule type" value="Genomic_DNA"/>
</dbReference>
<feature type="transmembrane region" description="Helical" evidence="1">
    <location>
        <begin position="7"/>
        <end position="25"/>
    </location>
</feature>
<evidence type="ECO:0000313" key="2">
    <source>
        <dbReference type="EMBL" id="RZC39147.1"/>
    </source>
</evidence>
<accession>A0A482W398</accession>
<organism evidence="2 3">
    <name type="scientific">Asbolus verrucosus</name>
    <name type="common">Desert ironclad beetle</name>
    <dbReference type="NCBI Taxonomy" id="1661398"/>
    <lineage>
        <taxon>Eukaryota</taxon>
        <taxon>Metazoa</taxon>
        <taxon>Ecdysozoa</taxon>
        <taxon>Arthropoda</taxon>
        <taxon>Hexapoda</taxon>
        <taxon>Insecta</taxon>
        <taxon>Pterygota</taxon>
        <taxon>Neoptera</taxon>
        <taxon>Endopterygota</taxon>
        <taxon>Coleoptera</taxon>
        <taxon>Polyphaga</taxon>
        <taxon>Cucujiformia</taxon>
        <taxon>Tenebrionidae</taxon>
        <taxon>Pimeliinae</taxon>
        <taxon>Asbolus</taxon>
    </lineage>
</organism>
<proteinExistence type="predicted"/>
<name>A0A482W398_ASBVE</name>
<keyword evidence="1" id="KW-1133">Transmembrane helix</keyword>
<protein>
    <submittedName>
        <fullName evidence="2">Uncharacterized protein</fullName>
    </submittedName>
</protein>
<evidence type="ECO:0000313" key="3">
    <source>
        <dbReference type="Proteomes" id="UP000292052"/>
    </source>
</evidence>